<evidence type="ECO:0000256" key="7">
    <source>
        <dbReference type="ARBA" id="ARBA00023136"/>
    </source>
</evidence>
<keyword evidence="4 10" id="KW-1003">Cell membrane</keyword>
<evidence type="ECO:0000256" key="4">
    <source>
        <dbReference type="ARBA" id="ARBA00022475"/>
    </source>
</evidence>
<keyword evidence="5 10" id="KW-0812">Transmembrane</keyword>
<dbReference type="KEGG" id="spoa:EQM13_08510"/>
<dbReference type="EMBL" id="CP035282">
    <property type="protein sequence ID" value="QAT61623.1"/>
    <property type="molecule type" value="Genomic_DNA"/>
</dbReference>
<dbReference type="GO" id="GO:0044780">
    <property type="term" value="P:bacterial-type flagellum assembly"/>
    <property type="evidence" value="ECO:0007669"/>
    <property type="project" value="UniProtKB-UniRule"/>
</dbReference>
<dbReference type="AlphaFoldDB" id="A0A410QC70"/>
<feature type="transmembrane region" description="Helical" evidence="10">
    <location>
        <begin position="69"/>
        <end position="91"/>
    </location>
</feature>
<dbReference type="InterPro" id="IPR002010">
    <property type="entry name" value="T3SS_IM_R"/>
</dbReference>
<keyword evidence="6 10" id="KW-1133">Transmembrane helix</keyword>
<keyword evidence="11" id="KW-0966">Cell projection</keyword>
<dbReference type="OrthoDB" id="9807748at2"/>
<keyword evidence="12" id="KW-1185">Reference proteome</keyword>
<dbReference type="PANTHER" id="PTHR30065:SF1">
    <property type="entry name" value="SURFACE PRESENTATION OF ANTIGENS PROTEIN SPAR"/>
    <property type="match status" value="1"/>
</dbReference>
<reference evidence="12" key="1">
    <citation type="submission" date="2019-01" db="EMBL/GenBank/DDBJ databases">
        <title>Draft genomes of a novel of Sporanaerobacter strains.</title>
        <authorList>
            <person name="Ma S."/>
        </authorList>
    </citation>
    <scope>NUCLEOTIDE SEQUENCE [LARGE SCALE GENOMIC DNA]</scope>
    <source>
        <strain evidence="12">NJN-17</strain>
    </source>
</reference>
<keyword evidence="11" id="KW-0969">Cilium</keyword>
<feature type="transmembrane region" description="Helical" evidence="10">
    <location>
        <begin position="127"/>
        <end position="146"/>
    </location>
</feature>
<feature type="transmembrane region" description="Helical" evidence="10">
    <location>
        <begin position="12"/>
        <end position="33"/>
    </location>
</feature>
<evidence type="ECO:0000256" key="5">
    <source>
        <dbReference type="ARBA" id="ARBA00022692"/>
    </source>
</evidence>
<protein>
    <recommendedName>
        <fullName evidence="3 9">Flagellar biosynthetic protein FliR</fullName>
    </recommendedName>
</protein>
<comment type="function">
    <text evidence="1 10">Role in flagellar biosynthesis.</text>
</comment>
<proteinExistence type="inferred from homology"/>
<dbReference type="Pfam" id="PF01311">
    <property type="entry name" value="Bac_export_1"/>
    <property type="match status" value="1"/>
</dbReference>
<dbReference type="PRINTS" id="PR00953">
    <property type="entry name" value="TYPE3IMRPROT"/>
</dbReference>
<keyword evidence="8 10" id="KW-0975">Bacterial flagellum</keyword>
<dbReference type="RefSeq" id="WP_071138752.1">
    <property type="nucleotide sequence ID" value="NZ_CP035282.1"/>
</dbReference>
<dbReference type="GO" id="GO:0005886">
    <property type="term" value="C:plasma membrane"/>
    <property type="evidence" value="ECO:0007669"/>
    <property type="project" value="UniProtKB-SubCell"/>
</dbReference>
<dbReference type="GO" id="GO:0009425">
    <property type="term" value="C:bacterial-type flagellum basal body"/>
    <property type="evidence" value="ECO:0007669"/>
    <property type="project" value="UniProtKB-SubCell"/>
</dbReference>
<evidence type="ECO:0000256" key="10">
    <source>
        <dbReference type="RuleBase" id="RU362071"/>
    </source>
</evidence>
<dbReference type="InterPro" id="IPR006303">
    <property type="entry name" value="FliR"/>
</dbReference>
<keyword evidence="7 10" id="KW-0472">Membrane</keyword>
<evidence type="ECO:0000256" key="9">
    <source>
        <dbReference type="NCBIfam" id="TIGR01400"/>
    </source>
</evidence>
<name>A0A410QC70_9FIRM</name>
<accession>A0A410QC70</accession>
<comment type="subcellular location">
    <subcellularLocation>
        <location evidence="10">Cell membrane</location>
        <topology evidence="10">Multi-pass membrane protein</topology>
    </subcellularLocation>
    <subcellularLocation>
        <location evidence="10">Bacterial flagellum basal body</location>
    </subcellularLocation>
</comment>
<evidence type="ECO:0000256" key="1">
    <source>
        <dbReference type="ARBA" id="ARBA00002578"/>
    </source>
</evidence>
<organism evidence="11 12">
    <name type="scientific">Acidilutibacter cellobiosedens</name>
    <dbReference type="NCBI Taxonomy" id="2507161"/>
    <lineage>
        <taxon>Bacteria</taxon>
        <taxon>Bacillati</taxon>
        <taxon>Bacillota</taxon>
        <taxon>Tissierellia</taxon>
        <taxon>Tissierellales</taxon>
        <taxon>Acidilutibacteraceae</taxon>
        <taxon>Acidilutibacter</taxon>
    </lineage>
</organism>
<evidence type="ECO:0000256" key="8">
    <source>
        <dbReference type="ARBA" id="ARBA00023143"/>
    </source>
</evidence>
<evidence type="ECO:0000313" key="12">
    <source>
        <dbReference type="Proteomes" id="UP000287969"/>
    </source>
</evidence>
<comment type="similarity">
    <text evidence="2 10">Belongs to the FliR/MopE/SpaR family.</text>
</comment>
<dbReference type="Proteomes" id="UP000287969">
    <property type="component" value="Chromosome"/>
</dbReference>
<gene>
    <name evidence="11" type="primary">fliR</name>
    <name evidence="11" type="ORF">EQM13_08510</name>
</gene>
<feature type="transmembrane region" description="Helical" evidence="10">
    <location>
        <begin position="39"/>
        <end position="57"/>
    </location>
</feature>
<evidence type="ECO:0000256" key="3">
    <source>
        <dbReference type="ARBA" id="ARBA00021717"/>
    </source>
</evidence>
<keyword evidence="11" id="KW-0282">Flagellum</keyword>
<evidence type="ECO:0000313" key="11">
    <source>
        <dbReference type="EMBL" id="QAT61623.1"/>
    </source>
</evidence>
<dbReference type="GO" id="GO:0006605">
    <property type="term" value="P:protein targeting"/>
    <property type="evidence" value="ECO:0007669"/>
    <property type="project" value="UniProtKB-UniRule"/>
</dbReference>
<evidence type="ECO:0000256" key="2">
    <source>
        <dbReference type="ARBA" id="ARBA00009772"/>
    </source>
</evidence>
<dbReference type="NCBIfam" id="TIGR01400">
    <property type="entry name" value="fliR"/>
    <property type="match status" value="1"/>
</dbReference>
<feature type="transmembrane region" description="Helical" evidence="10">
    <location>
        <begin position="181"/>
        <end position="201"/>
    </location>
</feature>
<evidence type="ECO:0000256" key="6">
    <source>
        <dbReference type="ARBA" id="ARBA00022989"/>
    </source>
</evidence>
<feature type="transmembrane region" description="Helical" evidence="10">
    <location>
        <begin position="221"/>
        <end position="243"/>
    </location>
</feature>
<sequence length="258" mass="29207">MEEILNMVLSKWEIFLLIFIRLSGIFIFSPFFSSKNVPNIVKIGFNFMLSIIVMNVLNINSLNLKGANYVVLIIKELSIGLIIGFISYVFFSTFYVLGQIIDMETGFAMVNVLDPQFNTQIPVMGNFYYIMSFLIFLTINGHHLLIKALVDSYKLAPIGKFTIDKNIAFFMADIVSKSFSIGFRLSIPVITTILLIDILMGVLSRTMPQMNVFVVGMPLKIVIGLVVVMVTLPLFGVISNNVFEEMFNSIYEFLRLLT</sequence>
<dbReference type="PANTHER" id="PTHR30065">
    <property type="entry name" value="FLAGELLAR BIOSYNTHETIC PROTEIN FLIR"/>
    <property type="match status" value="1"/>
</dbReference>